<evidence type="ECO:0000256" key="12">
    <source>
        <dbReference type="ARBA" id="ARBA00047493"/>
    </source>
</evidence>
<evidence type="ECO:0000256" key="1">
    <source>
        <dbReference type="ARBA" id="ARBA00005150"/>
    </source>
</evidence>
<dbReference type="InterPro" id="IPR018109">
    <property type="entry name" value="Folylpolyglutamate_synth_CS"/>
</dbReference>
<name>A0AAX6HB89_IRIPA</name>
<dbReference type="GO" id="GO:0005524">
    <property type="term" value="F:ATP binding"/>
    <property type="evidence" value="ECO:0007669"/>
    <property type="project" value="UniProtKB-KW"/>
</dbReference>
<organism evidence="14 15">
    <name type="scientific">Iris pallida</name>
    <name type="common">Sweet iris</name>
    <dbReference type="NCBI Taxonomy" id="29817"/>
    <lineage>
        <taxon>Eukaryota</taxon>
        <taxon>Viridiplantae</taxon>
        <taxon>Streptophyta</taxon>
        <taxon>Embryophyta</taxon>
        <taxon>Tracheophyta</taxon>
        <taxon>Spermatophyta</taxon>
        <taxon>Magnoliopsida</taxon>
        <taxon>Liliopsida</taxon>
        <taxon>Asparagales</taxon>
        <taxon>Iridaceae</taxon>
        <taxon>Iridoideae</taxon>
        <taxon>Irideae</taxon>
        <taxon>Iris</taxon>
    </lineage>
</organism>
<keyword evidence="15" id="KW-1185">Reference proteome</keyword>
<dbReference type="AlphaFoldDB" id="A0AAX6HB89"/>
<dbReference type="GO" id="GO:0005739">
    <property type="term" value="C:mitochondrion"/>
    <property type="evidence" value="ECO:0007669"/>
    <property type="project" value="TreeGrafter"/>
</dbReference>
<evidence type="ECO:0000256" key="10">
    <source>
        <dbReference type="ARBA" id="ARBA00030592"/>
    </source>
</evidence>
<keyword evidence="7" id="KW-0547">Nucleotide-binding</keyword>
<dbReference type="PROSITE" id="PS01012">
    <property type="entry name" value="FOLYLPOLYGLU_SYNT_2"/>
    <property type="match status" value="1"/>
</dbReference>
<gene>
    <name evidence="14" type="ORF">M6B38_322125</name>
</gene>
<reference evidence="14" key="1">
    <citation type="journal article" date="2023" name="GigaByte">
        <title>Genome assembly of the bearded iris, Iris pallida Lam.</title>
        <authorList>
            <person name="Bruccoleri R.E."/>
            <person name="Oakeley E.J."/>
            <person name="Faust A.M.E."/>
            <person name="Altorfer M."/>
            <person name="Dessus-Babus S."/>
            <person name="Burckhardt D."/>
            <person name="Oertli M."/>
            <person name="Naumann U."/>
            <person name="Petersen F."/>
            <person name="Wong J."/>
        </authorList>
    </citation>
    <scope>NUCLEOTIDE SEQUENCE</scope>
    <source>
        <strain evidence="14">GSM-AAB239-AS_SAM_17_03QT</strain>
    </source>
</reference>
<evidence type="ECO:0000256" key="2">
    <source>
        <dbReference type="ARBA" id="ARBA00008276"/>
    </source>
</evidence>
<evidence type="ECO:0000313" key="14">
    <source>
        <dbReference type="EMBL" id="KAJ6837992.1"/>
    </source>
</evidence>
<dbReference type="GO" id="GO:0005829">
    <property type="term" value="C:cytosol"/>
    <property type="evidence" value="ECO:0007669"/>
    <property type="project" value="TreeGrafter"/>
</dbReference>
<keyword evidence="9" id="KW-0460">Magnesium</keyword>
<dbReference type="Pfam" id="PF08245">
    <property type="entry name" value="Mur_ligase_M"/>
    <property type="match status" value="1"/>
</dbReference>
<keyword evidence="5" id="KW-0436">Ligase</keyword>
<evidence type="ECO:0000259" key="13">
    <source>
        <dbReference type="Pfam" id="PF08245"/>
    </source>
</evidence>
<dbReference type="PANTHER" id="PTHR11136:SF16">
    <property type="entry name" value="FOLYLPOLYGLUTAMATE SYNTHASE"/>
    <property type="match status" value="1"/>
</dbReference>
<evidence type="ECO:0000256" key="5">
    <source>
        <dbReference type="ARBA" id="ARBA00022598"/>
    </source>
</evidence>
<keyword evidence="6" id="KW-0479">Metal-binding</keyword>
<feature type="domain" description="Mur ligase central" evidence="13">
    <location>
        <begin position="125"/>
        <end position="274"/>
    </location>
</feature>
<dbReference type="SUPFAM" id="SSF53623">
    <property type="entry name" value="MurD-like peptide ligases, catalytic domain"/>
    <property type="match status" value="1"/>
</dbReference>
<dbReference type="NCBIfam" id="TIGR01499">
    <property type="entry name" value="folC"/>
    <property type="match status" value="1"/>
</dbReference>
<dbReference type="Proteomes" id="UP001140949">
    <property type="component" value="Unassembled WGS sequence"/>
</dbReference>
<comment type="catalytic activity">
    <reaction evidence="12">
        <text>(6S)-5,6,7,8-tetrahydrofolyl-(gamma-L-Glu)(n) + L-glutamate + ATP = (6S)-5,6,7,8-tetrahydrofolyl-(gamma-L-Glu)(n+1) + ADP + phosphate + H(+)</text>
        <dbReference type="Rhea" id="RHEA:10580"/>
        <dbReference type="Rhea" id="RHEA-COMP:14738"/>
        <dbReference type="Rhea" id="RHEA-COMP:14740"/>
        <dbReference type="ChEBI" id="CHEBI:15378"/>
        <dbReference type="ChEBI" id="CHEBI:29985"/>
        <dbReference type="ChEBI" id="CHEBI:30616"/>
        <dbReference type="ChEBI" id="CHEBI:43474"/>
        <dbReference type="ChEBI" id="CHEBI:141005"/>
        <dbReference type="ChEBI" id="CHEBI:456216"/>
        <dbReference type="EC" id="6.3.2.17"/>
    </reaction>
</comment>
<sequence>MASAVAYHLSRWYRTTHILPAPIPPPTPPPPSHYLHSRPHFLLPPLSSSSSSSPVLLRYKSTVDVPRPMDPPTAYEEALSCLSSLITRRTRADGSNKGDHFDLMFDYIKILDLEESISKLNVIHVAGTKGKGSTCTFTESILRNCGFRTGLFTSPHLIDVRERFRLDGVEVSEDKFLQYFWWCWNRLQEKTNDDVPMPTYFRFLALLAFKIFAQEQVDVAILEVGLGGKFDATNVVQAPIVCGISSLGYDHMEILGHTLRQIAGEKAGIFKQGVPAYTVPQPEEAMSALKDRASHIGVSLQVASPLGKELLKSQQLGLHGEHQYLNAGLAVALSSTWLQRTGHIENLFCNSSSSLPEQFARGLAMANLQGRAQIVPDPHISMQDLNSSVGGLVFYLDGAHSPESSEVCARWFSHVSREETEVCDPLEGGSHDICKSRKARPSSY</sequence>
<dbReference type="EC" id="6.3.2.17" evidence="3"/>
<dbReference type="Gene3D" id="3.40.1190.10">
    <property type="entry name" value="Mur-like, catalytic domain"/>
    <property type="match status" value="1"/>
</dbReference>
<dbReference type="PANTHER" id="PTHR11136">
    <property type="entry name" value="FOLYLPOLYGLUTAMATE SYNTHASE-RELATED"/>
    <property type="match status" value="1"/>
</dbReference>
<evidence type="ECO:0000256" key="4">
    <source>
        <dbReference type="ARBA" id="ARBA00022563"/>
    </source>
</evidence>
<evidence type="ECO:0000256" key="11">
    <source>
        <dbReference type="ARBA" id="ARBA00030876"/>
    </source>
</evidence>
<dbReference type="InterPro" id="IPR001645">
    <property type="entry name" value="Folylpolyglutamate_synth"/>
</dbReference>
<dbReference type="InterPro" id="IPR036565">
    <property type="entry name" value="Mur-like_cat_sf"/>
</dbReference>
<evidence type="ECO:0000313" key="15">
    <source>
        <dbReference type="Proteomes" id="UP001140949"/>
    </source>
</evidence>
<keyword evidence="8" id="KW-0067">ATP-binding</keyword>
<protein>
    <recommendedName>
        <fullName evidence="3">tetrahydrofolate synthase</fullName>
        <ecNumber evidence="3">6.3.2.17</ecNumber>
    </recommendedName>
    <alternativeName>
        <fullName evidence="11">Folylpoly-gamma-glutamate synthetase</fullName>
    </alternativeName>
    <alternativeName>
        <fullName evidence="10">Tetrahydrofolylpolyglutamate synthase</fullName>
    </alternativeName>
</protein>
<dbReference type="EMBL" id="JANAVB010010999">
    <property type="protein sequence ID" value="KAJ6837992.1"/>
    <property type="molecule type" value="Genomic_DNA"/>
</dbReference>
<dbReference type="GO" id="GO:0004326">
    <property type="term" value="F:tetrahydrofolylpolyglutamate synthase activity"/>
    <property type="evidence" value="ECO:0007669"/>
    <property type="project" value="UniProtKB-EC"/>
</dbReference>
<proteinExistence type="inferred from homology"/>
<keyword evidence="4" id="KW-0554">One-carbon metabolism</keyword>
<evidence type="ECO:0000256" key="3">
    <source>
        <dbReference type="ARBA" id="ARBA00013025"/>
    </source>
</evidence>
<comment type="similarity">
    <text evidence="2">Belongs to the folylpolyglutamate synthase family.</text>
</comment>
<comment type="caution">
    <text evidence="14">The sequence shown here is derived from an EMBL/GenBank/DDBJ whole genome shotgun (WGS) entry which is preliminary data.</text>
</comment>
<evidence type="ECO:0000256" key="7">
    <source>
        <dbReference type="ARBA" id="ARBA00022741"/>
    </source>
</evidence>
<evidence type="ECO:0000256" key="8">
    <source>
        <dbReference type="ARBA" id="ARBA00022840"/>
    </source>
</evidence>
<dbReference type="FunFam" id="3.40.1190.10:FF:000008">
    <property type="entry name" value="Folylpolyglutamate synthase"/>
    <property type="match status" value="1"/>
</dbReference>
<dbReference type="PROSITE" id="PS01011">
    <property type="entry name" value="FOLYLPOLYGLU_SYNT_1"/>
    <property type="match status" value="1"/>
</dbReference>
<reference evidence="14" key="2">
    <citation type="submission" date="2023-04" db="EMBL/GenBank/DDBJ databases">
        <authorList>
            <person name="Bruccoleri R.E."/>
            <person name="Oakeley E.J."/>
            <person name="Faust A.-M."/>
            <person name="Dessus-Babus S."/>
            <person name="Altorfer M."/>
            <person name="Burckhardt D."/>
            <person name="Oertli M."/>
            <person name="Naumann U."/>
            <person name="Petersen F."/>
            <person name="Wong J."/>
        </authorList>
    </citation>
    <scope>NUCLEOTIDE SEQUENCE</scope>
    <source>
        <strain evidence="14">GSM-AAB239-AS_SAM_17_03QT</strain>
        <tissue evidence="14">Leaf</tissue>
    </source>
</reference>
<evidence type="ECO:0000256" key="9">
    <source>
        <dbReference type="ARBA" id="ARBA00022842"/>
    </source>
</evidence>
<comment type="pathway">
    <text evidence="1">Cofactor biosynthesis; tetrahydrofolylpolyglutamate biosynthesis.</text>
</comment>
<evidence type="ECO:0000256" key="6">
    <source>
        <dbReference type="ARBA" id="ARBA00022723"/>
    </source>
</evidence>
<accession>A0AAX6HB89</accession>
<dbReference type="GO" id="GO:0006730">
    <property type="term" value="P:one-carbon metabolic process"/>
    <property type="evidence" value="ECO:0007669"/>
    <property type="project" value="UniProtKB-KW"/>
</dbReference>
<dbReference type="InterPro" id="IPR013221">
    <property type="entry name" value="Mur_ligase_cen"/>
</dbReference>
<dbReference type="GO" id="GO:0046872">
    <property type="term" value="F:metal ion binding"/>
    <property type="evidence" value="ECO:0007669"/>
    <property type="project" value="UniProtKB-KW"/>
</dbReference>